<dbReference type="Pfam" id="PF00005">
    <property type="entry name" value="ABC_tran"/>
    <property type="match status" value="1"/>
</dbReference>
<evidence type="ECO:0000256" key="4">
    <source>
        <dbReference type="ARBA" id="ARBA00022840"/>
    </source>
</evidence>
<dbReference type="InterPro" id="IPR017871">
    <property type="entry name" value="ABC_transporter-like_CS"/>
</dbReference>
<dbReference type="GO" id="GO:0005524">
    <property type="term" value="F:ATP binding"/>
    <property type="evidence" value="ECO:0007669"/>
    <property type="project" value="UniProtKB-KW"/>
</dbReference>
<feature type="domain" description="ABC transporter" evidence="5">
    <location>
        <begin position="2"/>
        <end position="227"/>
    </location>
</feature>
<name>A0A3B9QRW8_9CORY</name>
<evidence type="ECO:0000313" key="7">
    <source>
        <dbReference type="Proteomes" id="UP000260925"/>
    </source>
</evidence>
<dbReference type="PANTHER" id="PTHR43335:SF4">
    <property type="entry name" value="ABC TRANSPORTER, ATP-BINDING PROTEIN"/>
    <property type="match status" value="1"/>
</dbReference>
<dbReference type="CDD" id="cd03268">
    <property type="entry name" value="ABC_BcrA_bacitracin_resist"/>
    <property type="match status" value="1"/>
</dbReference>
<keyword evidence="2" id="KW-0813">Transport</keyword>
<dbReference type="EMBL" id="DMDD01000029">
    <property type="protein sequence ID" value="HAF71702.1"/>
    <property type="molecule type" value="Genomic_DNA"/>
</dbReference>
<sequence length="344" mass="35835">MITVTDLHKSYGRQHAVADLSFTVPDSTVTGFLGPNGAGKSTTMRCILGLDRPTSGTVTFDGADFTALADKPGTAGALLDATWFTPARSGRSHLRVLARGAGIPDSRVEECLEIVGLTDAAKKKVGGYSLGMKQRLGLAAALLGDPKHLILDEPVNGLDPEGVSWMRHTIRTLASQGRSVLVSSHLLSEMQLTADRLVVIGKGRMIGEYSMDEFLAGGARVLVETPDARLTDTLATRLRDAGFTASFGLADDTGGTDAGTTPLTVDIPEGSTDAEVRRAVAEIALTARVPVTGLRAETATLETRFLAATADAQEYRTESAISAISAISATSATSAVPAAPAGKK</sequence>
<accession>A0A3B9QRW8</accession>
<evidence type="ECO:0000259" key="5">
    <source>
        <dbReference type="PROSITE" id="PS50893"/>
    </source>
</evidence>
<protein>
    <submittedName>
        <fullName evidence="6">ABC transporter ATP-binding protein</fullName>
    </submittedName>
</protein>
<dbReference type="GO" id="GO:0016887">
    <property type="term" value="F:ATP hydrolysis activity"/>
    <property type="evidence" value="ECO:0007669"/>
    <property type="project" value="InterPro"/>
</dbReference>
<comment type="similarity">
    <text evidence="1">Belongs to the ABC transporter superfamily.</text>
</comment>
<gene>
    <name evidence="6" type="ORF">DCL06_00940</name>
</gene>
<dbReference type="SUPFAM" id="SSF52540">
    <property type="entry name" value="P-loop containing nucleoside triphosphate hydrolases"/>
    <property type="match status" value="1"/>
</dbReference>
<dbReference type="Proteomes" id="UP000260925">
    <property type="component" value="Unassembled WGS sequence"/>
</dbReference>
<organism evidence="6 7">
    <name type="scientific">Corynebacterium variabile</name>
    <dbReference type="NCBI Taxonomy" id="1727"/>
    <lineage>
        <taxon>Bacteria</taxon>
        <taxon>Bacillati</taxon>
        <taxon>Actinomycetota</taxon>
        <taxon>Actinomycetes</taxon>
        <taxon>Mycobacteriales</taxon>
        <taxon>Corynebacteriaceae</taxon>
        <taxon>Corynebacterium</taxon>
    </lineage>
</organism>
<comment type="caution">
    <text evidence="6">The sequence shown here is derived from an EMBL/GenBank/DDBJ whole genome shotgun (WGS) entry which is preliminary data.</text>
</comment>
<dbReference type="InterPro" id="IPR027417">
    <property type="entry name" value="P-loop_NTPase"/>
</dbReference>
<evidence type="ECO:0000256" key="3">
    <source>
        <dbReference type="ARBA" id="ARBA00022741"/>
    </source>
</evidence>
<dbReference type="Gene3D" id="3.40.50.300">
    <property type="entry name" value="P-loop containing nucleotide triphosphate hydrolases"/>
    <property type="match status" value="1"/>
</dbReference>
<dbReference type="PANTHER" id="PTHR43335">
    <property type="entry name" value="ABC TRANSPORTER, ATP-BINDING PROTEIN"/>
    <property type="match status" value="1"/>
</dbReference>
<dbReference type="InterPro" id="IPR003593">
    <property type="entry name" value="AAA+_ATPase"/>
</dbReference>
<dbReference type="SMART" id="SM00382">
    <property type="entry name" value="AAA"/>
    <property type="match status" value="1"/>
</dbReference>
<evidence type="ECO:0000313" key="6">
    <source>
        <dbReference type="EMBL" id="HAF71702.1"/>
    </source>
</evidence>
<dbReference type="InterPro" id="IPR003439">
    <property type="entry name" value="ABC_transporter-like_ATP-bd"/>
</dbReference>
<keyword evidence="4 6" id="KW-0067">ATP-binding</keyword>
<reference evidence="6 7" key="1">
    <citation type="journal article" date="2018" name="Nat. Biotechnol.">
        <title>A standardized bacterial taxonomy based on genome phylogeny substantially revises the tree of life.</title>
        <authorList>
            <person name="Parks D.H."/>
            <person name="Chuvochina M."/>
            <person name="Waite D.W."/>
            <person name="Rinke C."/>
            <person name="Skarshewski A."/>
            <person name="Chaumeil P.A."/>
            <person name="Hugenholtz P."/>
        </authorList>
    </citation>
    <scope>NUCLEOTIDE SEQUENCE [LARGE SCALE GENOMIC DNA]</scope>
    <source>
        <strain evidence="6">UBA9851</strain>
    </source>
</reference>
<dbReference type="PROSITE" id="PS50893">
    <property type="entry name" value="ABC_TRANSPORTER_2"/>
    <property type="match status" value="1"/>
</dbReference>
<evidence type="ECO:0000256" key="2">
    <source>
        <dbReference type="ARBA" id="ARBA00022448"/>
    </source>
</evidence>
<keyword evidence="3" id="KW-0547">Nucleotide-binding</keyword>
<evidence type="ECO:0000256" key="1">
    <source>
        <dbReference type="ARBA" id="ARBA00005417"/>
    </source>
</evidence>
<dbReference type="PROSITE" id="PS00211">
    <property type="entry name" value="ABC_TRANSPORTER_1"/>
    <property type="match status" value="1"/>
</dbReference>
<dbReference type="AlphaFoldDB" id="A0A3B9QRW8"/>
<proteinExistence type="inferred from homology"/>